<dbReference type="NCBIfam" id="TIGR02937">
    <property type="entry name" value="sigma70-ECF"/>
    <property type="match status" value="1"/>
</dbReference>
<reference evidence="7 8" key="1">
    <citation type="submission" date="2019-10" db="EMBL/GenBank/DDBJ databases">
        <title>Gracilibacillus salitolerans sp. nov., a moderate halophile isolated from a saline soil in northwest China.</title>
        <authorList>
            <person name="Gan L."/>
        </authorList>
    </citation>
    <scope>NUCLEOTIDE SEQUENCE [LARGE SCALE GENOMIC DNA]</scope>
    <source>
        <strain evidence="7 8">TP2-8</strain>
    </source>
</reference>
<dbReference type="EMBL" id="WJEE01000059">
    <property type="protein sequence ID" value="MRI68305.1"/>
    <property type="molecule type" value="Genomic_DNA"/>
</dbReference>
<dbReference type="Pfam" id="PF04542">
    <property type="entry name" value="Sigma70_r2"/>
    <property type="match status" value="1"/>
</dbReference>
<evidence type="ECO:0000313" key="8">
    <source>
        <dbReference type="Proteomes" id="UP000435187"/>
    </source>
</evidence>
<keyword evidence="5" id="KW-0804">Transcription</keyword>
<dbReference type="RefSeq" id="WP_153836800.1">
    <property type="nucleotide sequence ID" value="NZ_JBHUMW010000070.1"/>
</dbReference>
<sequence>MHFEEVLKNYERMIHHLIHKYQIRDVEGEFFQEGLIAVWEAFKSYDKTKSKLSTYVYSCIARRFINKIRKENREREKHQQWLDQVTIEDLMIEDDLSLDTRMLLDIQEELSDKQWCWFVEFVLHDRSVRSIAEQQGVTENAVKNWGKLARKKIRHTLEQKEYL</sequence>
<evidence type="ECO:0000256" key="3">
    <source>
        <dbReference type="ARBA" id="ARBA00023082"/>
    </source>
</evidence>
<keyword evidence="8" id="KW-1185">Reference proteome</keyword>
<comment type="similarity">
    <text evidence="1">Belongs to the sigma-70 factor family. ECF subfamily.</text>
</comment>
<feature type="domain" description="RNA polymerase sigma-70 region 2" evidence="6">
    <location>
        <begin position="9"/>
        <end position="73"/>
    </location>
</feature>
<gene>
    <name evidence="7" type="ORF">GH885_18520</name>
</gene>
<evidence type="ECO:0000313" key="7">
    <source>
        <dbReference type="EMBL" id="MRI68305.1"/>
    </source>
</evidence>
<dbReference type="AlphaFoldDB" id="A0A6N7R523"/>
<dbReference type="GO" id="GO:0006352">
    <property type="term" value="P:DNA-templated transcription initiation"/>
    <property type="evidence" value="ECO:0007669"/>
    <property type="project" value="InterPro"/>
</dbReference>
<comment type="caution">
    <text evidence="7">The sequence shown here is derived from an EMBL/GenBank/DDBJ whole genome shotgun (WGS) entry which is preliminary data.</text>
</comment>
<dbReference type="InterPro" id="IPR013325">
    <property type="entry name" value="RNA_pol_sigma_r2"/>
</dbReference>
<dbReference type="PANTHER" id="PTHR43133:SF8">
    <property type="entry name" value="RNA POLYMERASE SIGMA FACTOR HI_1459-RELATED"/>
    <property type="match status" value="1"/>
</dbReference>
<dbReference type="InterPro" id="IPR039425">
    <property type="entry name" value="RNA_pol_sigma-70-like"/>
</dbReference>
<dbReference type="GO" id="GO:0016987">
    <property type="term" value="F:sigma factor activity"/>
    <property type="evidence" value="ECO:0007669"/>
    <property type="project" value="UniProtKB-KW"/>
</dbReference>
<dbReference type="InterPro" id="IPR014284">
    <property type="entry name" value="RNA_pol_sigma-70_dom"/>
</dbReference>
<organism evidence="7 8">
    <name type="scientific">Gracilibacillus thailandensis</name>
    <dbReference type="NCBI Taxonomy" id="563735"/>
    <lineage>
        <taxon>Bacteria</taxon>
        <taxon>Bacillati</taxon>
        <taxon>Bacillota</taxon>
        <taxon>Bacilli</taxon>
        <taxon>Bacillales</taxon>
        <taxon>Bacillaceae</taxon>
        <taxon>Gracilibacillus</taxon>
    </lineage>
</organism>
<evidence type="ECO:0000256" key="1">
    <source>
        <dbReference type="ARBA" id="ARBA00010641"/>
    </source>
</evidence>
<dbReference type="InterPro" id="IPR013324">
    <property type="entry name" value="RNA_pol_sigma_r3/r4-like"/>
</dbReference>
<keyword evidence="2" id="KW-0805">Transcription regulation</keyword>
<accession>A0A6N7R523</accession>
<evidence type="ECO:0000259" key="6">
    <source>
        <dbReference type="Pfam" id="PF04542"/>
    </source>
</evidence>
<dbReference type="Gene3D" id="1.10.10.10">
    <property type="entry name" value="Winged helix-like DNA-binding domain superfamily/Winged helix DNA-binding domain"/>
    <property type="match status" value="1"/>
</dbReference>
<dbReference type="InterPro" id="IPR036388">
    <property type="entry name" value="WH-like_DNA-bd_sf"/>
</dbReference>
<dbReference type="SUPFAM" id="SSF88946">
    <property type="entry name" value="Sigma2 domain of RNA polymerase sigma factors"/>
    <property type="match status" value="1"/>
</dbReference>
<dbReference type="InterPro" id="IPR007627">
    <property type="entry name" value="RNA_pol_sigma70_r2"/>
</dbReference>
<evidence type="ECO:0000256" key="4">
    <source>
        <dbReference type="ARBA" id="ARBA00023125"/>
    </source>
</evidence>
<evidence type="ECO:0000256" key="2">
    <source>
        <dbReference type="ARBA" id="ARBA00023015"/>
    </source>
</evidence>
<keyword evidence="3" id="KW-0731">Sigma factor</keyword>
<evidence type="ECO:0000256" key="5">
    <source>
        <dbReference type="ARBA" id="ARBA00023163"/>
    </source>
</evidence>
<dbReference type="SUPFAM" id="SSF88659">
    <property type="entry name" value="Sigma3 and sigma4 domains of RNA polymerase sigma factors"/>
    <property type="match status" value="1"/>
</dbReference>
<dbReference type="Gene3D" id="1.10.1740.10">
    <property type="match status" value="1"/>
</dbReference>
<dbReference type="GO" id="GO:0003677">
    <property type="term" value="F:DNA binding"/>
    <property type="evidence" value="ECO:0007669"/>
    <property type="project" value="UniProtKB-KW"/>
</dbReference>
<proteinExistence type="inferred from homology"/>
<dbReference type="Proteomes" id="UP000435187">
    <property type="component" value="Unassembled WGS sequence"/>
</dbReference>
<keyword evidence="4" id="KW-0238">DNA-binding</keyword>
<name>A0A6N7R523_9BACI</name>
<protein>
    <submittedName>
        <fullName evidence="7">Sigma-70 family RNA polymerase sigma factor</fullName>
    </submittedName>
</protein>
<dbReference type="PANTHER" id="PTHR43133">
    <property type="entry name" value="RNA POLYMERASE ECF-TYPE SIGMA FACTO"/>
    <property type="match status" value="1"/>
</dbReference>